<sequence length="120" mass="13582">MVVRPYLFHGPDRGSRYTLLFESFVISWLKISTTDAVRKQLRLSWNAVDNIMQRAVRRGLARRKAPQSARHLCVDEVAFKKGHQYVTVISDTQGQALELRDDRGVESLAGYLRNLGGPPG</sequence>
<dbReference type="InterPro" id="IPR032877">
    <property type="entry name" value="Transposase_HTH"/>
</dbReference>
<feature type="domain" description="Transposase IS204/IS1001/IS1096/IS1165 helix-turn-helix" evidence="1">
    <location>
        <begin position="12"/>
        <end position="56"/>
    </location>
</feature>
<name>A0A378B3P8_KLEPO</name>
<accession>A0A378B3P8</accession>
<gene>
    <name evidence="2" type="ORF">NCTC5050_04440</name>
</gene>
<proteinExistence type="predicted"/>
<dbReference type="Proteomes" id="UP000255382">
    <property type="component" value="Unassembled WGS sequence"/>
</dbReference>
<dbReference type="Pfam" id="PF13542">
    <property type="entry name" value="HTH_Tnp_ISL3"/>
    <property type="match status" value="1"/>
</dbReference>
<reference evidence="2 3" key="1">
    <citation type="submission" date="2018-06" db="EMBL/GenBank/DDBJ databases">
        <authorList>
            <consortium name="Pathogen Informatics"/>
            <person name="Doyle S."/>
        </authorList>
    </citation>
    <scope>NUCLEOTIDE SEQUENCE [LARGE SCALE GENOMIC DNA]</scope>
    <source>
        <strain evidence="2 3">NCTC5050</strain>
    </source>
</reference>
<evidence type="ECO:0000313" key="2">
    <source>
        <dbReference type="EMBL" id="STV27972.1"/>
    </source>
</evidence>
<dbReference type="AlphaFoldDB" id="A0A378B3P8"/>
<keyword evidence="3" id="KW-1185">Reference proteome</keyword>
<evidence type="ECO:0000259" key="1">
    <source>
        <dbReference type="Pfam" id="PF13542"/>
    </source>
</evidence>
<evidence type="ECO:0000313" key="3">
    <source>
        <dbReference type="Proteomes" id="UP000255382"/>
    </source>
</evidence>
<dbReference type="EMBL" id="UGLZ01000005">
    <property type="protein sequence ID" value="STV27972.1"/>
    <property type="molecule type" value="Genomic_DNA"/>
</dbReference>
<organism evidence="2 3">
    <name type="scientific">Klebsiella pneumoniae subsp. ozaenae</name>
    <dbReference type="NCBI Taxonomy" id="574"/>
    <lineage>
        <taxon>Bacteria</taxon>
        <taxon>Pseudomonadati</taxon>
        <taxon>Pseudomonadota</taxon>
        <taxon>Gammaproteobacteria</taxon>
        <taxon>Enterobacterales</taxon>
        <taxon>Enterobacteriaceae</taxon>
        <taxon>Klebsiella/Raoultella group</taxon>
        <taxon>Klebsiella</taxon>
        <taxon>Klebsiella pneumoniae complex</taxon>
    </lineage>
</organism>
<protein>
    <submittedName>
        <fullName evidence="2">Transposase</fullName>
    </submittedName>
</protein>